<dbReference type="AlphaFoldDB" id="A0A7D9EVU1"/>
<evidence type="ECO:0000313" key="2">
    <source>
        <dbReference type="Proteomes" id="UP001152795"/>
    </source>
</evidence>
<dbReference type="EMBL" id="CACRXK020010198">
    <property type="protein sequence ID" value="CAB4018860.1"/>
    <property type="molecule type" value="Genomic_DNA"/>
</dbReference>
<comment type="caution">
    <text evidence="1">The sequence shown here is derived from an EMBL/GenBank/DDBJ whole genome shotgun (WGS) entry which is preliminary data.</text>
</comment>
<reference evidence="1" key="1">
    <citation type="submission" date="2020-04" db="EMBL/GenBank/DDBJ databases">
        <authorList>
            <person name="Alioto T."/>
            <person name="Alioto T."/>
            <person name="Gomez Garrido J."/>
        </authorList>
    </citation>
    <scope>NUCLEOTIDE SEQUENCE</scope>
    <source>
        <strain evidence="1">A484AB</strain>
    </source>
</reference>
<sequence>MPWTPDQRQRLAVEKDILEKYFPGKVKWVDPTGNTKLDVTMITNSNQTYCLRLYVPADFPNSLPVMVVKSSPRPMPNLGDWRASHTLGRNDEGFIEICHYRSSHWNGMHTFYEVFVKDRLWLEAYEGHISTGNSIDYYLGHM</sequence>
<dbReference type="Proteomes" id="UP001152795">
    <property type="component" value="Unassembled WGS sequence"/>
</dbReference>
<organism evidence="1 2">
    <name type="scientific">Paramuricea clavata</name>
    <name type="common">Red gorgonian</name>
    <name type="synonym">Violescent sea-whip</name>
    <dbReference type="NCBI Taxonomy" id="317549"/>
    <lineage>
        <taxon>Eukaryota</taxon>
        <taxon>Metazoa</taxon>
        <taxon>Cnidaria</taxon>
        <taxon>Anthozoa</taxon>
        <taxon>Octocorallia</taxon>
        <taxon>Malacalcyonacea</taxon>
        <taxon>Plexauridae</taxon>
        <taxon>Paramuricea</taxon>
    </lineage>
</organism>
<proteinExistence type="predicted"/>
<dbReference type="InterPro" id="IPR016135">
    <property type="entry name" value="UBQ-conjugating_enzyme/RWD"/>
</dbReference>
<evidence type="ECO:0000313" key="1">
    <source>
        <dbReference type="EMBL" id="CAB4018860.1"/>
    </source>
</evidence>
<dbReference type="OrthoDB" id="5946384at2759"/>
<name>A0A7D9EVU1_PARCT</name>
<protein>
    <submittedName>
        <fullName evidence="1">Uncharacterized protein</fullName>
    </submittedName>
</protein>
<accession>A0A7D9EVU1</accession>
<dbReference type="SUPFAM" id="SSF54495">
    <property type="entry name" value="UBC-like"/>
    <property type="match status" value="1"/>
</dbReference>
<keyword evidence="2" id="KW-1185">Reference proteome</keyword>
<gene>
    <name evidence="1" type="ORF">PACLA_8A014256</name>
</gene>